<name>A0A0R3S6K6_9BILA</name>
<evidence type="ECO:0000256" key="1">
    <source>
        <dbReference type="SAM" id="Phobius"/>
    </source>
</evidence>
<dbReference type="WBParaSite" id="EEL_0001042801-mRNA-1">
    <property type="protein sequence ID" value="EEL_0001042801-mRNA-1"/>
    <property type="gene ID" value="EEL_0001042801"/>
</dbReference>
<reference evidence="3" key="1">
    <citation type="submission" date="2017-02" db="UniProtKB">
        <authorList>
            <consortium name="WormBaseParasite"/>
        </authorList>
    </citation>
    <scope>IDENTIFICATION</scope>
</reference>
<keyword evidence="2" id="KW-1185">Reference proteome</keyword>
<feature type="transmembrane region" description="Helical" evidence="1">
    <location>
        <begin position="111"/>
        <end position="131"/>
    </location>
</feature>
<keyword evidence="1" id="KW-1133">Transmembrane helix</keyword>
<accession>A0A0R3S6K6</accession>
<dbReference type="Proteomes" id="UP000050640">
    <property type="component" value="Unplaced"/>
</dbReference>
<dbReference type="AlphaFoldDB" id="A0A0R3S6K6"/>
<organism evidence="2 3">
    <name type="scientific">Elaeophora elaphi</name>
    <dbReference type="NCBI Taxonomy" id="1147741"/>
    <lineage>
        <taxon>Eukaryota</taxon>
        <taxon>Metazoa</taxon>
        <taxon>Ecdysozoa</taxon>
        <taxon>Nematoda</taxon>
        <taxon>Chromadorea</taxon>
        <taxon>Rhabditida</taxon>
        <taxon>Spirurina</taxon>
        <taxon>Spiruromorpha</taxon>
        <taxon>Filarioidea</taxon>
        <taxon>Onchocercidae</taxon>
        <taxon>Elaeophora</taxon>
    </lineage>
</organism>
<sequence>MLLGPERTAISLIRERRRERILQNSDQRIRRILSGPDGTEVRNAPALEGGEGFKDLVYPCGTPIRIDYANDSFLFIDREYYLALDYSLHDVCNDISGAIVQNLWYFIKESLVIALFFILFNALFCIFALIVGKCCSL</sequence>
<keyword evidence="1" id="KW-0472">Membrane</keyword>
<protein>
    <submittedName>
        <fullName evidence="3">Uncharacterized protein</fullName>
    </submittedName>
</protein>
<evidence type="ECO:0000313" key="2">
    <source>
        <dbReference type="Proteomes" id="UP000050640"/>
    </source>
</evidence>
<evidence type="ECO:0000313" key="3">
    <source>
        <dbReference type="WBParaSite" id="EEL_0001042801-mRNA-1"/>
    </source>
</evidence>
<proteinExistence type="predicted"/>
<keyword evidence="1" id="KW-0812">Transmembrane</keyword>